<dbReference type="FunFam" id="3.30.160.60:FF:001228">
    <property type="entry name" value="Zinc finger protein 236"/>
    <property type="match status" value="2"/>
</dbReference>
<dbReference type="GO" id="GO:0000977">
    <property type="term" value="F:RNA polymerase II transcription regulatory region sequence-specific DNA binding"/>
    <property type="evidence" value="ECO:0007669"/>
    <property type="project" value="TreeGrafter"/>
</dbReference>
<feature type="compositionally biased region" description="Polar residues" evidence="11">
    <location>
        <begin position="555"/>
        <end position="568"/>
    </location>
</feature>
<dbReference type="InterPro" id="IPR036236">
    <property type="entry name" value="Znf_C2H2_sf"/>
</dbReference>
<feature type="compositionally biased region" description="Basic and acidic residues" evidence="11">
    <location>
        <begin position="662"/>
        <end position="711"/>
    </location>
</feature>
<feature type="domain" description="C2H2-type" evidence="12">
    <location>
        <begin position="1270"/>
        <end position="1297"/>
    </location>
</feature>
<feature type="region of interest" description="Disordered" evidence="11">
    <location>
        <begin position="231"/>
        <end position="250"/>
    </location>
</feature>
<gene>
    <name evidence="13" type="ORF">FF38_03429</name>
</gene>
<name>A0A0L0C914_LUCCU</name>
<feature type="region of interest" description="Disordered" evidence="11">
    <location>
        <begin position="17"/>
        <end position="82"/>
    </location>
</feature>
<keyword evidence="4 10" id="KW-0863">Zinc-finger</keyword>
<dbReference type="Pfam" id="PF00096">
    <property type="entry name" value="zf-C2H2"/>
    <property type="match status" value="6"/>
</dbReference>
<dbReference type="FunFam" id="3.30.160.60:FF:002343">
    <property type="entry name" value="Zinc finger protein 33A"/>
    <property type="match status" value="1"/>
</dbReference>
<evidence type="ECO:0000259" key="12">
    <source>
        <dbReference type="PROSITE" id="PS50157"/>
    </source>
</evidence>
<feature type="compositionally biased region" description="Low complexity" evidence="11">
    <location>
        <begin position="1610"/>
        <end position="1635"/>
    </location>
</feature>
<feature type="compositionally biased region" description="Basic and acidic residues" evidence="11">
    <location>
        <begin position="594"/>
        <end position="603"/>
    </location>
</feature>
<feature type="compositionally biased region" description="Basic residues" evidence="11">
    <location>
        <begin position="1474"/>
        <end position="1485"/>
    </location>
</feature>
<dbReference type="OMA" id="PSECKET"/>
<keyword evidence="3" id="KW-0677">Repeat</keyword>
<proteinExistence type="predicted"/>
<feature type="domain" description="C2H2-type" evidence="12">
    <location>
        <begin position="1326"/>
        <end position="1353"/>
    </location>
</feature>
<organism evidence="13 14">
    <name type="scientific">Lucilia cuprina</name>
    <name type="common">Green bottle fly</name>
    <name type="synonym">Australian sheep blowfly</name>
    <dbReference type="NCBI Taxonomy" id="7375"/>
    <lineage>
        <taxon>Eukaryota</taxon>
        <taxon>Metazoa</taxon>
        <taxon>Ecdysozoa</taxon>
        <taxon>Arthropoda</taxon>
        <taxon>Hexapoda</taxon>
        <taxon>Insecta</taxon>
        <taxon>Pterygota</taxon>
        <taxon>Neoptera</taxon>
        <taxon>Endopterygota</taxon>
        <taxon>Diptera</taxon>
        <taxon>Brachycera</taxon>
        <taxon>Muscomorpha</taxon>
        <taxon>Oestroidea</taxon>
        <taxon>Calliphoridae</taxon>
        <taxon>Luciliinae</taxon>
        <taxon>Lucilia</taxon>
    </lineage>
</organism>
<feature type="region of interest" description="Disordered" evidence="11">
    <location>
        <begin position="662"/>
        <end position="989"/>
    </location>
</feature>
<feature type="region of interest" description="Disordered" evidence="11">
    <location>
        <begin position="1607"/>
        <end position="1635"/>
    </location>
</feature>
<feature type="region of interest" description="Disordered" evidence="11">
    <location>
        <begin position="1463"/>
        <end position="1487"/>
    </location>
</feature>
<evidence type="ECO:0000256" key="7">
    <source>
        <dbReference type="ARBA" id="ARBA00023125"/>
    </source>
</evidence>
<evidence type="ECO:0000256" key="1">
    <source>
        <dbReference type="ARBA" id="ARBA00004123"/>
    </source>
</evidence>
<feature type="domain" description="C2H2-type" evidence="12">
    <location>
        <begin position="990"/>
        <end position="1017"/>
    </location>
</feature>
<dbReference type="PROSITE" id="PS00028">
    <property type="entry name" value="ZINC_FINGER_C2H2_1"/>
    <property type="match status" value="12"/>
</dbReference>
<dbReference type="FunFam" id="3.30.160.60:FF:000624">
    <property type="entry name" value="zinc finger protein 697"/>
    <property type="match status" value="1"/>
</dbReference>
<evidence type="ECO:0000313" key="13">
    <source>
        <dbReference type="EMBL" id="KNC27869.1"/>
    </source>
</evidence>
<dbReference type="EMBL" id="JRES01000836">
    <property type="protein sequence ID" value="KNC27869.1"/>
    <property type="molecule type" value="Genomic_DNA"/>
</dbReference>
<feature type="compositionally biased region" description="Low complexity" evidence="11">
    <location>
        <begin position="119"/>
        <end position="134"/>
    </location>
</feature>
<evidence type="ECO:0000256" key="8">
    <source>
        <dbReference type="ARBA" id="ARBA00023163"/>
    </source>
</evidence>
<dbReference type="Gene3D" id="3.30.160.60">
    <property type="entry name" value="Classic Zinc Finger"/>
    <property type="match status" value="10"/>
</dbReference>
<feature type="compositionally biased region" description="Acidic residues" evidence="11">
    <location>
        <begin position="977"/>
        <end position="989"/>
    </location>
</feature>
<comment type="caution">
    <text evidence="13">The sequence shown here is derived from an EMBL/GenBank/DDBJ whole genome shotgun (WGS) entry which is preliminary data.</text>
</comment>
<dbReference type="GO" id="GO:0045893">
    <property type="term" value="P:positive regulation of DNA-templated transcription"/>
    <property type="evidence" value="ECO:0007669"/>
    <property type="project" value="UniProtKB-ARBA"/>
</dbReference>
<feature type="region of interest" description="Disordered" evidence="11">
    <location>
        <begin position="1100"/>
        <end position="1120"/>
    </location>
</feature>
<dbReference type="SMART" id="SM00355">
    <property type="entry name" value="ZnF_C2H2"/>
    <property type="match status" value="13"/>
</dbReference>
<reference evidence="13 14" key="1">
    <citation type="journal article" date="2015" name="Nat. Commun.">
        <title>Lucilia cuprina genome unlocks parasitic fly biology to underpin future interventions.</title>
        <authorList>
            <person name="Anstead C.A."/>
            <person name="Korhonen P.K."/>
            <person name="Young N.D."/>
            <person name="Hall R.S."/>
            <person name="Jex A.R."/>
            <person name="Murali S.C."/>
            <person name="Hughes D.S."/>
            <person name="Lee S.F."/>
            <person name="Perry T."/>
            <person name="Stroehlein A.J."/>
            <person name="Ansell B.R."/>
            <person name="Breugelmans B."/>
            <person name="Hofmann A."/>
            <person name="Qu J."/>
            <person name="Dugan S."/>
            <person name="Lee S.L."/>
            <person name="Chao H."/>
            <person name="Dinh H."/>
            <person name="Han Y."/>
            <person name="Doddapaneni H.V."/>
            <person name="Worley K.C."/>
            <person name="Muzny D.M."/>
            <person name="Ioannidis P."/>
            <person name="Waterhouse R.M."/>
            <person name="Zdobnov E.M."/>
            <person name="James P.J."/>
            <person name="Bagnall N.H."/>
            <person name="Kotze A.C."/>
            <person name="Gibbs R.A."/>
            <person name="Richards S."/>
            <person name="Batterham P."/>
            <person name="Gasser R.B."/>
        </authorList>
    </citation>
    <scope>NUCLEOTIDE SEQUENCE [LARGE SCALE GENOMIC DNA]</scope>
    <source>
        <strain evidence="13 14">LS</strain>
        <tissue evidence="13">Full body</tissue>
    </source>
</reference>
<evidence type="ECO:0000256" key="5">
    <source>
        <dbReference type="ARBA" id="ARBA00022833"/>
    </source>
</evidence>
<feature type="compositionally biased region" description="Low complexity" evidence="11">
    <location>
        <begin position="180"/>
        <end position="191"/>
    </location>
</feature>
<evidence type="ECO:0000256" key="9">
    <source>
        <dbReference type="ARBA" id="ARBA00023242"/>
    </source>
</evidence>
<sequence>MINTLLEHVPIKMEVTEVEEEEVNERPAKDLNAGQMAKDDEHINETDEDLEDEEDDEEDDDEEEDDEEEESDTETDALEIEQEATMLISSDEEAELEAQRIRFPDLVEGKKTRRDSLKTSRSSSRNSQTSNNSSIKSVNKLKTPHENNKEEIQQKQRISPRLKLVENTITAENLQKEPHNNTNNNNSNSSSTNTIIEKKMQNKLQENNHKNNRSPTAEEINKTLELNKVNSSQTATLSIPPAKSRRGSNNSTCSIASTVGSDTSETESCGNIYVFNLQQKLIFNCEFCDLKYGDLENFGRHLHEAHKLFHFDEDPEKENAPRNVRKSNCNNAAKTNITSIKKEPLQCFDSTTMAPEPPVALPLSVLAEPLESCGNVFMLNHRKLFLVCGYCECKYANLDLFEKHLRQQHRIFEGCRNELNVVPKVEIKQEMFVISEVVGGKTSRAAPQAMVSIPAEIPLNISISPENEAATLAALDDTLDMEDISMEQPTTSTLTSNSTLANSIEAIITNENSNSNENDKDIQTSVAPKKARNKRRSSPLKPLVSPNKRPKRNTRNTTKVQEEANSTVVNIPEKIVPLETTQTMETENTIEAVKTIENEDNKSTSKNQEFTASKESENIIKVSKSNETIPPQPTEIKVNKKLTKATESKRTLSPEVIEVEKFTTESNKETEPEAEENKEAKKSTERRKTPSIEMTIDIKKSTSPETIETKKTTKIAQNKASTVVESKQPKESKKTTKAAEAKKPKESLEPSECKETTKTNAAITVVNDESKEYNLLTKSNETKRPETPAGNKRGRKSIKAQETKKQVIQETQETIAEDNRKHTKTEATAENKTTTKIQESNADTTVVENTATKTRRKSTRALDLAKPATPEPVAIVENQKSTKSEAATAQETKRPRKAIKVVEAEEKPVQEPAVDTEKPTKSEATTVQEAKRGRKSKVVETEEETITAQEPPAATKETGRKSNKPTEIKKLTKQEVTETELEPETSENEMQCDECDKKFTRRESLKIHKRVHTGEKPFQCDICQKSFRAKQNLTMHKKFHMGEASKNFECEHCDKKFLRNTDLKVHMRTHTGEKKFKCGICLQGYASKLNVQTHIERDHLPEDGVVGKPPRGKKKSGPNSKVLREELEYQKKIIHELQQAKIEKDINKTTLCAAPIALNVSEQLQTETLHYQQQQPDSEMQDLNADPVNDIIEQIQNEILLGEQQQTQQETAQVNAVTYIINTMSEPNEVLNLTNDTTKNTTLILETQSNELLNSPEDIKPTLMQVVKRYCCDQCNRSFKKHIRLVEHQRVHTGEKPFECDECGKQFRIRMRLSEHKLRHSKEKKFKCEVCNLGCCTKQDLNLHMRHHTNDRRFQCSMCPKAFVRSSDLKIHIRVHTGEKPFVCDICHKCFRANQNLSVHKKSHMGDASKTYQCEHCDKKFMRNIDRKVHMRTHTGEKPYKCEICQRGYSSRYNVRAHIERDHISAHNVGSPPKSKKRPGPKPKGLKAELEKQKKLIEELQNQLLQQIKTDEKIINCEEEILPHDTLQDSTITASTPLINSSSISHDPIQSAYDLLNKLKSASTTSKPLTLIPSPPPLKDIGSNPFTKAKKAATSTLLPLTITQKIEQHSPAPSTASSNTSLSCLSTPSPPKTTATKVVSQKTSLGIQQVSVTVSMQVENVTTATTPTTPEKENAGILTTSTTNDGTQTTTSSSSTSSVKKERKITSYFTVVGQKADV</sequence>
<feature type="compositionally biased region" description="Basic and acidic residues" evidence="11">
    <location>
        <begin position="900"/>
        <end position="921"/>
    </location>
</feature>
<protein>
    <recommendedName>
        <fullName evidence="12">C2H2-type domain-containing protein</fullName>
    </recommendedName>
</protein>
<feature type="domain" description="C2H2-type" evidence="12">
    <location>
        <begin position="1018"/>
        <end position="1045"/>
    </location>
</feature>
<dbReference type="GO" id="GO:0005634">
    <property type="term" value="C:nucleus"/>
    <property type="evidence" value="ECO:0007669"/>
    <property type="project" value="UniProtKB-SubCell"/>
</dbReference>
<evidence type="ECO:0000256" key="3">
    <source>
        <dbReference type="ARBA" id="ARBA00022737"/>
    </source>
</evidence>
<dbReference type="InterPro" id="IPR050717">
    <property type="entry name" value="C2H2-ZF_Transcription_Reg"/>
</dbReference>
<feature type="region of interest" description="Disordered" evidence="11">
    <location>
        <begin position="510"/>
        <end position="568"/>
    </location>
</feature>
<feature type="domain" description="C2H2-type" evidence="12">
    <location>
        <begin position="1440"/>
        <end position="1472"/>
    </location>
</feature>
<feature type="domain" description="C2H2-type" evidence="12">
    <location>
        <begin position="1412"/>
        <end position="1439"/>
    </location>
</feature>
<keyword evidence="6" id="KW-0805">Transcription regulation</keyword>
<feature type="compositionally biased region" description="Low complexity" evidence="11">
    <location>
        <begin position="1679"/>
        <end position="1698"/>
    </location>
</feature>
<comment type="subcellular location">
    <subcellularLocation>
        <location evidence="1">Nucleus</location>
    </subcellularLocation>
</comment>
<dbReference type="GO" id="GO:0000981">
    <property type="term" value="F:DNA-binding transcription factor activity, RNA polymerase II-specific"/>
    <property type="evidence" value="ECO:0007669"/>
    <property type="project" value="TreeGrafter"/>
</dbReference>
<feature type="region of interest" description="Disordered" evidence="11">
    <location>
        <begin position="594"/>
        <end position="616"/>
    </location>
</feature>
<dbReference type="OrthoDB" id="8895262at2759"/>
<dbReference type="PANTHER" id="PTHR14196:SF12">
    <property type="entry name" value="ZINC FINGER PROTEIN 208-LIKE"/>
    <property type="match status" value="1"/>
</dbReference>
<feature type="domain" description="C2H2-type" evidence="12">
    <location>
        <begin position="1298"/>
        <end position="1325"/>
    </location>
</feature>
<dbReference type="GO" id="GO:0008270">
    <property type="term" value="F:zinc ion binding"/>
    <property type="evidence" value="ECO:0007669"/>
    <property type="project" value="UniProtKB-KW"/>
</dbReference>
<keyword evidence="14" id="KW-1185">Reference proteome</keyword>
<evidence type="ECO:0000256" key="11">
    <source>
        <dbReference type="SAM" id="MobiDB-lite"/>
    </source>
</evidence>
<keyword evidence="5" id="KW-0862">Zinc</keyword>
<evidence type="ECO:0000256" key="6">
    <source>
        <dbReference type="ARBA" id="ARBA00023015"/>
    </source>
</evidence>
<feature type="compositionally biased region" description="Polar residues" evidence="11">
    <location>
        <begin position="837"/>
        <end position="849"/>
    </location>
</feature>
<feature type="compositionally biased region" description="Basic residues" evidence="11">
    <location>
        <begin position="529"/>
        <end position="538"/>
    </location>
</feature>
<feature type="compositionally biased region" description="Basic and acidic residues" evidence="11">
    <location>
        <begin position="143"/>
        <end position="154"/>
    </location>
</feature>
<evidence type="ECO:0000313" key="14">
    <source>
        <dbReference type="Proteomes" id="UP000037069"/>
    </source>
</evidence>
<feature type="region of interest" description="Disordered" evidence="11">
    <location>
        <begin position="110"/>
        <end position="191"/>
    </location>
</feature>
<dbReference type="FunFam" id="3.30.160.60:FF:001732">
    <property type="entry name" value="Zgc:162936"/>
    <property type="match status" value="1"/>
</dbReference>
<feature type="compositionally biased region" description="Polar residues" evidence="11">
    <location>
        <begin position="716"/>
        <end position="725"/>
    </location>
</feature>
<evidence type="ECO:0000256" key="2">
    <source>
        <dbReference type="ARBA" id="ARBA00022723"/>
    </source>
</evidence>
<feature type="domain" description="C2H2-type" evidence="12">
    <location>
        <begin position="1354"/>
        <end position="1381"/>
    </location>
</feature>
<dbReference type="SUPFAM" id="SSF57667">
    <property type="entry name" value="beta-beta-alpha zinc fingers"/>
    <property type="match status" value="6"/>
</dbReference>
<dbReference type="InterPro" id="IPR013087">
    <property type="entry name" value="Znf_C2H2_type"/>
</dbReference>
<feature type="domain" description="C2H2-type" evidence="12">
    <location>
        <begin position="1382"/>
        <end position="1409"/>
    </location>
</feature>
<feature type="compositionally biased region" description="Basic and acidic residues" evidence="11">
    <location>
        <begin position="727"/>
        <end position="757"/>
    </location>
</feature>
<feature type="compositionally biased region" description="Acidic residues" evidence="11">
    <location>
        <begin position="46"/>
        <end position="82"/>
    </location>
</feature>
<evidence type="ECO:0000256" key="4">
    <source>
        <dbReference type="ARBA" id="ARBA00022771"/>
    </source>
</evidence>
<feature type="domain" description="C2H2-type" evidence="12">
    <location>
        <begin position="1048"/>
        <end position="1075"/>
    </location>
</feature>
<feature type="compositionally biased region" description="Basic and acidic residues" evidence="11">
    <location>
        <begin position="817"/>
        <end position="829"/>
    </location>
</feature>
<dbReference type="Proteomes" id="UP000037069">
    <property type="component" value="Unassembled WGS sequence"/>
</dbReference>
<keyword evidence="7" id="KW-0238">DNA-binding</keyword>
<accession>A0A0L0C914</accession>
<dbReference type="PANTHER" id="PTHR14196">
    <property type="entry name" value="ODD-SKIPPED - RELATED"/>
    <property type="match status" value="1"/>
</dbReference>
<keyword evidence="8" id="KW-0804">Transcription</keyword>
<dbReference type="FunFam" id="3.30.160.60:FF:000145">
    <property type="entry name" value="Zinc finger protein 574"/>
    <property type="match status" value="2"/>
</dbReference>
<dbReference type="PROSITE" id="PS50157">
    <property type="entry name" value="ZINC_FINGER_C2H2_2"/>
    <property type="match status" value="10"/>
</dbReference>
<keyword evidence="9" id="KW-0539">Nucleus</keyword>
<feature type="compositionally biased region" description="Polar residues" evidence="11">
    <location>
        <begin position="878"/>
        <end position="890"/>
    </location>
</feature>
<keyword evidence="2" id="KW-0479">Metal-binding</keyword>
<feature type="compositionally biased region" description="Basic and acidic residues" evidence="11">
    <location>
        <begin position="957"/>
        <end position="976"/>
    </location>
</feature>
<evidence type="ECO:0000256" key="10">
    <source>
        <dbReference type="PROSITE-ProRule" id="PRU00042"/>
    </source>
</evidence>
<feature type="region of interest" description="Disordered" evidence="11">
    <location>
        <begin position="1664"/>
        <end position="1701"/>
    </location>
</feature>
<dbReference type="GO" id="GO:0005694">
    <property type="term" value="C:chromosome"/>
    <property type="evidence" value="ECO:0007669"/>
    <property type="project" value="UniProtKB-ARBA"/>
</dbReference>